<dbReference type="OrthoDB" id="4704294at2"/>
<organism evidence="2 3">
    <name type="scientific">Actinokineospora spheciospongiae</name>
    <dbReference type="NCBI Taxonomy" id="909613"/>
    <lineage>
        <taxon>Bacteria</taxon>
        <taxon>Bacillati</taxon>
        <taxon>Actinomycetota</taxon>
        <taxon>Actinomycetes</taxon>
        <taxon>Pseudonocardiales</taxon>
        <taxon>Pseudonocardiaceae</taxon>
        <taxon>Actinokineospora</taxon>
    </lineage>
</organism>
<gene>
    <name evidence="2" type="ORF">UO65_6097</name>
</gene>
<dbReference type="GO" id="GO:0051920">
    <property type="term" value="F:peroxiredoxin activity"/>
    <property type="evidence" value="ECO:0007669"/>
    <property type="project" value="InterPro"/>
</dbReference>
<dbReference type="PANTHER" id="PTHR34846:SF5">
    <property type="entry name" value="CARBOXYMUCONOLACTONE DECARBOXYLASE-LIKE DOMAIN-CONTAINING PROTEIN"/>
    <property type="match status" value="1"/>
</dbReference>
<comment type="caution">
    <text evidence="2">The sequence shown here is derived from an EMBL/GenBank/DDBJ whole genome shotgun (WGS) entry which is preliminary data.</text>
</comment>
<feature type="domain" description="Carboxymuconolactone decarboxylase-like" evidence="1">
    <location>
        <begin position="44"/>
        <end position="106"/>
    </location>
</feature>
<evidence type="ECO:0000313" key="2">
    <source>
        <dbReference type="EMBL" id="EWC58614.1"/>
    </source>
</evidence>
<dbReference type="Pfam" id="PF02627">
    <property type="entry name" value="CMD"/>
    <property type="match status" value="1"/>
</dbReference>
<dbReference type="STRING" id="909613.UO65_6097"/>
<proteinExistence type="predicted"/>
<evidence type="ECO:0000259" key="1">
    <source>
        <dbReference type="Pfam" id="PF02627"/>
    </source>
</evidence>
<protein>
    <recommendedName>
        <fullName evidence="1">Carboxymuconolactone decarboxylase-like domain-containing protein</fullName>
    </recommendedName>
</protein>
<dbReference type="Gene3D" id="1.20.1290.10">
    <property type="entry name" value="AhpD-like"/>
    <property type="match status" value="1"/>
</dbReference>
<dbReference type="PATRIC" id="fig|909613.9.peg.6097"/>
<dbReference type="AlphaFoldDB" id="W7IX76"/>
<reference evidence="2 3" key="1">
    <citation type="journal article" date="2014" name="Genome Announc.">
        <title>Draft Genome Sequence of the Antitrypanosomally Active Sponge-Associated Bacterium Actinokineospora sp. Strain EG49.</title>
        <authorList>
            <person name="Harjes J."/>
            <person name="Ryu T."/>
            <person name="Abdelmohsen U.R."/>
            <person name="Moitinho-Silva L."/>
            <person name="Horn H."/>
            <person name="Ravasi T."/>
            <person name="Hentschel U."/>
        </authorList>
    </citation>
    <scope>NUCLEOTIDE SEQUENCE [LARGE SCALE GENOMIC DNA]</scope>
    <source>
        <strain evidence="2 3">EG49</strain>
    </source>
</reference>
<accession>W7IX76</accession>
<dbReference type="InterPro" id="IPR003779">
    <property type="entry name" value="CMD-like"/>
</dbReference>
<dbReference type="InterPro" id="IPR029032">
    <property type="entry name" value="AhpD-like"/>
</dbReference>
<dbReference type="SUPFAM" id="SSF69118">
    <property type="entry name" value="AhpD-like"/>
    <property type="match status" value="1"/>
</dbReference>
<keyword evidence="3" id="KW-1185">Reference proteome</keyword>
<evidence type="ECO:0000313" key="3">
    <source>
        <dbReference type="Proteomes" id="UP000019277"/>
    </source>
</evidence>
<dbReference type="EMBL" id="AYXG01000235">
    <property type="protein sequence ID" value="EWC58614.1"/>
    <property type="molecule type" value="Genomic_DNA"/>
</dbReference>
<dbReference type="Proteomes" id="UP000019277">
    <property type="component" value="Unassembled WGS sequence"/>
</dbReference>
<sequence length="200" mass="22704">MAPRIAQGSFKDNRVLGWVFPRLAGVVEGTGPMAVFGIIGRHRKLFRAWLHFSGRLLAGGRLRRRDTELIILRVAHLRGCEYEWQHHVRMGARVGFDAERIEAVRQGPGAEGWNDRQRTLLTAVDHLHHDQDLDDSTWAALREHLDEETALEFLFLVGHYEMLATVLTTLRVEPDPPATGTAKRVHDRIAGLAEQRAKRV</sequence>
<dbReference type="PANTHER" id="PTHR34846">
    <property type="entry name" value="4-CARBOXYMUCONOLACTONE DECARBOXYLASE FAMILY PROTEIN (AFU_ORTHOLOGUE AFUA_6G11590)"/>
    <property type="match status" value="1"/>
</dbReference>
<name>W7IX76_9PSEU</name>
<dbReference type="eggNOG" id="COG2128">
    <property type="taxonomic scope" value="Bacteria"/>
</dbReference>